<evidence type="ECO:0000313" key="9">
    <source>
        <dbReference type="Proteomes" id="UP000070434"/>
    </source>
</evidence>
<feature type="transmembrane region" description="Helical" evidence="7">
    <location>
        <begin position="171"/>
        <end position="194"/>
    </location>
</feature>
<comment type="subcellular location">
    <subcellularLocation>
        <location evidence="1">Cell membrane</location>
        <topology evidence="1">Multi-pass membrane protein</topology>
    </subcellularLocation>
</comment>
<feature type="transmembrane region" description="Helical" evidence="7">
    <location>
        <begin position="141"/>
        <end position="165"/>
    </location>
</feature>
<evidence type="ECO:0000256" key="7">
    <source>
        <dbReference type="SAM" id="Phobius"/>
    </source>
</evidence>
<feature type="compositionally biased region" description="Low complexity" evidence="6">
    <location>
        <begin position="109"/>
        <end position="123"/>
    </location>
</feature>
<evidence type="ECO:0000256" key="4">
    <source>
        <dbReference type="ARBA" id="ARBA00022989"/>
    </source>
</evidence>
<dbReference type="RefSeq" id="WP_060967368.1">
    <property type="nucleotide sequence ID" value="NZ_CM003769.1"/>
</dbReference>
<dbReference type="EMBL" id="LNJP01000002">
    <property type="protein sequence ID" value="KWZ33213.1"/>
    <property type="molecule type" value="Genomic_DNA"/>
</dbReference>
<accession>A0AAW3PW64</accession>
<dbReference type="AlphaFoldDB" id="A0AAW3PW64"/>
<feature type="transmembrane region" description="Helical" evidence="7">
    <location>
        <begin position="73"/>
        <end position="94"/>
    </location>
</feature>
<keyword evidence="4 7" id="KW-1133">Transmembrane helix</keyword>
<evidence type="ECO:0000256" key="5">
    <source>
        <dbReference type="ARBA" id="ARBA00023136"/>
    </source>
</evidence>
<dbReference type="InterPro" id="IPR001123">
    <property type="entry name" value="LeuE-type"/>
</dbReference>
<evidence type="ECO:0000256" key="1">
    <source>
        <dbReference type="ARBA" id="ARBA00004651"/>
    </source>
</evidence>
<evidence type="ECO:0000256" key="6">
    <source>
        <dbReference type="SAM" id="MobiDB-lite"/>
    </source>
</evidence>
<keyword evidence="3 7" id="KW-0812">Transmembrane</keyword>
<feature type="transmembrane region" description="Helical" evidence="7">
    <location>
        <begin position="42"/>
        <end position="67"/>
    </location>
</feature>
<name>A0AAW3PW64_9BURK</name>
<evidence type="ECO:0000256" key="3">
    <source>
        <dbReference type="ARBA" id="ARBA00022692"/>
    </source>
</evidence>
<sequence length="231" mass="23570">MTFHYPLLFAYLAAIVLLIATPGPVVMLVTGTVARRGFRQGVLTAVGANAASLVMIAGAMLMVFGVVMVSARLLAGLHVAGCLFIAGLAIRTLLGEWRAARERGGDGAAAGEAAAGEPAAGEPAAGGPGARPRGLPGVVRGFLVGIANPKDLLFFVAFFPQFVAITPDSRVSLAILAALWIAVDFTILTGYMAAINHPAMHRKQRWISASSALALLAIALAGLGSMIAGAA</sequence>
<dbReference type="GO" id="GO:0005886">
    <property type="term" value="C:plasma membrane"/>
    <property type="evidence" value="ECO:0007669"/>
    <property type="project" value="UniProtKB-SubCell"/>
</dbReference>
<gene>
    <name evidence="8" type="ORF">WS64_19590</name>
</gene>
<evidence type="ECO:0000313" key="8">
    <source>
        <dbReference type="EMBL" id="KWZ33213.1"/>
    </source>
</evidence>
<feature type="transmembrane region" description="Helical" evidence="7">
    <location>
        <begin position="206"/>
        <end position="228"/>
    </location>
</feature>
<dbReference type="PANTHER" id="PTHR30086">
    <property type="entry name" value="ARGININE EXPORTER PROTEIN ARGO"/>
    <property type="match status" value="1"/>
</dbReference>
<protein>
    <submittedName>
        <fullName evidence="8">Threonine transporter RhtB</fullName>
    </submittedName>
</protein>
<proteinExistence type="predicted"/>
<dbReference type="Pfam" id="PF01810">
    <property type="entry name" value="LysE"/>
    <property type="match status" value="1"/>
</dbReference>
<organism evidence="8 9">
    <name type="scientific">Burkholderia anthina</name>
    <dbReference type="NCBI Taxonomy" id="179879"/>
    <lineage>
        <taxon>Bacteria</taxon>
        <taxon>Pseudomonadati</taxon>
        <taxon>Pseudomonadota</taxon>
        <taxon>Betaproteobacteria</taxon>
        <taxon>Burkholderiales</taxon>
        <taxon>Burkholderiaceae</taxon>
        <taxon>Burkholderia</taxon>
        <taxon>Burkholderia cepacia complex</taxon>
    </lineage>
</organism>
<feature type="transmembrane region" description="Helical" evidence="7">
    <location>
        <begin position="6"/>
        <end position="30"/>
    </location>
</feature>
<evidence type="ECO:0000256" key="2">
    <source>
        <dbReference type="ARBA" id="ARBA00022475"/>
    </source>
</evidence>
<dbReference type="PANTHER" id="PTHR30086:SF20">
    <property type="entry name" value="ARGININE EXPORTER PROTEIN ARGO-RELATED"/>
    <property type="match status" value="1"/>
</dbReference>
<dbReference type="Proteomes" id="UP000070434">
    <property type="component" value="Chromosome 3"/>
</dbReference>
<reference evidence="8 9" key="1">
    <citation type="submission" date="2015-11" db="EMBL/GenBank/DDBJ databases">
        <authorList>
            <person name="Sahl J."/>
            <person name="Wagner D."/>
            <person name="Keim P."/>
        </authorList>
    </citation>
    <scope>NUCLEOTIDE SEQUENCE [LARGE SCALE GENOMIC DNA]</scope>
    <source>
        <strain evidence="8 9">AZ-4-2-10-S1-D7</strain>
    </source>
</reference>
<comment type="caution">
    <text evidence="8">The sequence shown here is derived from an EMBL/GenBank/DDBJ whole genome shotgun (WGS) entry which is preliminary data.</text>
</comment>
<keyword evidence="5 7" id="KW-0472">Membrane</keyword>
<dbReference type="GO" id="GO:0015171">
    <property type="term" value="F:amino acid transmembrane transporter activity"/>
    <property type="evidence" value="ECO:0007669"/>
    <property type="project" value="TreeGrafter"/>
</dbReference>
<feature type="region of interest" description="Disordered" evidence="6">
    <location>
        <begin position="108"/>
        <end position="129"/>
    </location>
</feature>
<keyword evidence="2" id="KW-1003">Cell membrane</keyword>